<keyword evidence="1" id="KW-1133">Transmembrane helix</keyword>
<organism evidence="2 3">
    <name type="scientific">Streptomyces spinosisporus</name>
    <dbReference type="NCBI Taxonomy" id="2927582"/>
    <lineage>
        <taxon>Bacteria</taxon>
        <taxon>Bacillati</taxon>
        <taxon>Actinomycetota</taxon>
        <taxon>Actinomycetes</taxon>
        <taxon>Kitasatosporales</taxon>
        <taxon>Streptomycetaceae</taxon>
        <taxon>Streptomyces</taxon>
    </lineage>
</organism>
<dbReference type="EMBL" id="JALDAX010000021">
    <property type="protein sequence ID" value="MCI3245482.1"/>
    <property type="molecule type" value="Genomic_DNA"/>
</dbReference>
<feature type="transmembrane region" description="Helical" evidence="1">
    <location>
        <begin position="174"/>
        <end position="196"/>
    </location>
</feature>
<keyword evidence="1" id="KW-0472">Membrane</keyword>
<feature type="transmembrane region" description="Helical" evidence="1">
    <location>
        <begin position="203"/>
        <end position="220"/>
    </location>
</feature>
<evidence type="ECO:0000313" key="3">
    <source>
        <dbReference type="Proteomes" id="UP001165270"/>
    </source>
</evidence>
<keyword evidence="3" id="KW-1185">Reference proteome</keyword>
<sequence>MGIREMEARARADLEGKRGHEDAQKWLGWRSPVWLRALVLVIAAAGIVASAQWTVDAYQESAAYRQAGDCTAKSGAATGSCVGLEEARVVDKWESQGCTGSGSNRSCTTKYSLRLDEGRRIERLDVSGDTYDAAYRGSRADPQTWQGAVVGITVRGHTQTFPAPSENSMRLGTAAVWLLLGLTLWAGLSGLLGTLLQPVSIGWALLVLPLVFFFDYALFGASAGKWLLVAVLTAGIIGGTVVAQRHGASKRRLGGTFAA</sequence>
<evidence type="ECO:0000313" key="2">
    <source>
        <dbReference type="EMBL" id="MCI3245482.1"/>
    </source>
</evidence>
<feature type="transmembrane region" description="Helical" evidence="1">
    <location>
        <begin position="33"/>
        <end position="55"/>
    </location>
</feature>
<reference evidence="2" key="1">
    <citation type="submission" date="2022-03" db="EMBL/GenBank/DDBJ databases">
        <title>Streptomyces 7R015 and 7R016 isolated from Barleria lupulina in Thailand.</title>
        <authorList>
            <person name="Kanchanasin P."/>
            <person name="Phongsopitanun W."/>
            <person name="Tanasupawat S."/>
        </authorList>
    </citation>
    <scope>NUCLEOTIDE SEQUENCE</scope>
    <source>
        <strain evidence="2">7R016</strain>
    </source>
</reference>
<gene>
    <name evidence="2" type="ORF">MQN93_37820</name>
</gene>
<feature type="transmembrane region" description="Helical" evidence="1">
    <location>
        <begin position="226"/>
        <end position="243"/>
    </location>
</feature>
<proteinExistence type="predicted"/>
<dbReference type="RefSeq" id="WP_242713044.1">
    <property type="nucleotide sequence ID" value="NZ_JALDAX010000021.1"/>
</dbReference>
<comment type="caution">
    <text evidence="2">The sequence shown here is derived from an EMBL/GenBank/DDBJ whole genome shotgun (WGS) entry which is preliminary data.</text>
</comment>
<evidence type="ECO:0000256" key="1">
    <source>
        <dbReference type="SAM" id="Phobius"/>
    </source>
</evidence>
<protein>
    <recommendedName>
        <fullName evidence="4">DUF3592 domain-containing protein</fullName>
    </recommendedName>
</protein>
<accession>A0ABS9XV65</accession>
<name>A0ABS9XV65_9ACTN</name>
<keyword evidence="1" id="KW-0812">Transmembrane</keyword>
<dbReference type="Proteomes" id="UP001165270">
    <property type="component" value="Unassembled WGS sequence"/>
</dbReference>
<evidence type="ECO:0008006" key="4">
    <source>
        <dbReference type="Google" id="ProtNLM"/>
    </source>
</evidence>